<dbReference type="PANTHER" id="PTHR43525">
    <property type="entry name" value="PROTEIN MALY"/>
    <property type="match status" value="1"/>
</dbReference>
<name>A0A7W9PBE0_9NOCA</name>
<dbReference type="GO" id="GO:0047804">
    <property type="term" value="F:cysteine-S-conjugate beta-lyase activity"/>
    <property type="evidence" value="ECO:0007669"/>
    <property type="project" value="UniProtKB-EC"/>
</dbReference>
<dbReference type="InterPro" id="IPR015422">
    <property type="entry name" value="PyrdxlP-dep_Trfase_small"/>
</dbReference>
<accession>A0A7W9PBE0</accession>
<dbReference type="Gene3D" id="3.90.1150.10">
    <property type="entry name" value="Aspartate Aminotransferase, domain 1"/>
    <property type="match status" value="1"/>
</dbReference>
<evidence type="ECO:0000256" key="3">
    <source>
        <dbReference type="ARBA" id="ARBA00022898"/>
    </source>
</evidence>
<keyword evidence="4 7" id="KW-0456">Lyase</keyword>
<protein>
    <recommendedName>
        <fullName evidence="2">cysteine-S-conjugate beta-lyase</fullName>
        <ecNumber evidence="2">4.4.1.13</ecNumber>
    </recommendedName>
</protein>
<evidence type="ECO:0000256" key="1">
    <source>
        <dbReference type="ARBA" id="ARBA00001933"/>
    </source>
</evidence>
<evidence type="ECO:0000313" key="8">
    <source>
        <dbReference type="Proteomes" id="UP000540412"/>
    </source>
</evidence>
<dbReference type="InterPro" id="IPR004839">
    <property type="entry name" value="Aminotransferase_I/II_large"/>
</dbReference>
<dbReference type="GO" id="GO:0030170">
    <property type="term" value="F:pyridoxal phosphate binding"/>
    <property type="evidence" value="ECO:0007669"/>
    <property type="project" value="InterPro"/>
</dbReference>
<feature type="domain" description="Aminotransferase class I/classII large" evidence="6">
    <location>
        <begin position="41"/>
        <end position="372"/>
    </location>
</feature>
<dbReference type="CDD" id="cd00609">
    <property type="entry name" value="AAT_like"/>
    <property type="match status" value="1"/>
</dbReference>
<proteinExistence type="inferred from homology"/>
<comment type="caution">
    <text evidence="7">The sequence shown here is derived from an EMBL/GenBank/DDBJ whole genome shotgun (WGS) entry which is preliminary data.</text>
</comment>
<dbReference type="Gene3D" id="3.40.640.10">
    <property type="entry name" value="Type I PLP-dependent aspartate aminotransferase-like (Major domain)"/>
    <property type="match status" value="1"/>
</dbReference>
<dbReference type="EC" id="4.4.1.13" evidence="2"/>
<comment type="similarity">
    <text evidence="5">Belongs to the class-II pyridoxal-phosphate-dependent aminotransferase family. MalY/PatB cystathionine beta-lyase subfamily.</text>
</comment>
<dbReference type="AlphaFoldDB" id="A0A7W9PBE0"/>
<dbReference type="PANTHER" id="PTHR43525:SF1">
    <property type="entry name" value="PROTEIN MALY"/>
    <property type="match status" value="1"/>
</dbReference>
<keyword evidence="3" id="KW-0663">Pyridoxal phosphate</keyword>
<dbReference type="Pfam" id="PF00155">
    <property type="entry name" value="Aminotran_1_2"/>
    <property type="match status" value="1"/>
</dbReference>
<evidence type="ECO:0000256" key="2">
    <source>
        <dbReference type="ARBA" id="ARBA00012224"/>
    </source>
</evidence>
<evidence type="ECO:0000256" key="4">
    <source>
        <dbReference type="ARBA" id="ARBA00023239"/>
    </source>
</evidence>
<sequence>MTATLVPLDESELRRRRSLKWCRTAPDTVPFDIAEADFAVAEPVRDTIVSLSNRSDLGYPDFDSPRGGPARLAELFSARTFSRYRVPVDPARVEICAQIMQALCCALLAFSAPGDHVLTHTPTYPPIREAVRKLGRRLIVIDAFGSADEERFAGTNSLSDSIKMIILCQPHNPTGRIFEHGELKFLAEIAERDGAVIFADEIHQDLGFDKPHESIASIDAAHARTILFTSAAKSFNIAGLRCATGYFGSSELHTRFRSLPWHLRGGAGVLGIEATITAWSECDDWLEDFRSRLRENRDLIFTELAKCPKGAITAIEPDATYFAWLGIEDISTRPDNSPTERLRPAFQPGSLFGEVFSGHIRLNFATTPERVLLALAELRELINAPDCAPLRSTNTPKE</sequence>
<keyword evidence="8" id="KW-1185">Reference proteome</keyword>
<evidence type="ECO:0000313" key="7">
    <source>
        <dbReference type="EMBL" id="MBB5912997.1"/>
    </source>
</evidence>
<comment type="cofactor">
    <cofactor evidence="1">
        <name>pyridoxal 5'-phosphate</name>
        <dbReference type="ChEBI" id="CHEBI:597326"/>
    </cofactor>
</comment>
<evidence type="ECO:0000256" key="5">
    <source>
        <dbReference type="ARBA" id="ARBA00037974"/>
    </source>
</evidence>
<organism evidence="7 8">
    <name type="scientific">Nocardia transvalensis</name>
    <dbReference type="NCBI Taxonomy" id="37333"/>
    <lineage>
        <taxon>Bacteria</taxon>
        <taxon>Bacillati</taxon>
        <taxon>Actinomycetota</taxon>
        <taxon>Actinomycetes</taxon>
        <taxon>Mycobacteriales</taxon>
        <taxon>Nocardiaceae</taxon>
        <taxon>Nocardia</taxon>
    </lineage>
</organism>
<evidence type="ECO:0000259" key="6">
    <source>
        <dbReference type="Pfam" id="PF00155"/>
    </source>
</evidence>
<dbReference type="SUPFAM" id="SSF53383">
    <property type="entry name" value="PLP-dependent transferases"/>
    <property type="match status" value="1"/>
</dbReference>
<gene>
    <name evidence="7" type="ORF">BJY24_001864</name>
</gene>
<dbReference type="EMBL" id="JACHIT010000001">
    <property type="protein sequence ID" value="MBB5912997.1"/>
    <property type="molecule type" value="Genomic_DNA"/>
</dbReference>
<dbReference type="Proteomes" id="UP000540412">
    <property type="component" value="Unassembled WGS sequence"/>
</dbReference>
<dbReference type="InterPro" id="IPR051798">
    <property type="entry name" value="Class-II_PLP-Dep_Aminotrans"/>
</dbReference>
<dbReference type="InterPro" id="IPR015421">
    <property type="entry name" value="PyrdxlP-dep_Trfase_major"/>
</dbReference>
<reference evidence="7 8" key="1">
    <citation type="submission" date="2020-08" db="EMBL/GenBank/DDBJ databases">
        <title>Sequencing the genomes of 1000 actinobacteria strains.</title>
        <authorList>
            <person name="Klenk H.-P."/>
        </authorList>
    </citation>
    <scope>NUCLEOTIDE SEQUENCE [LARGE SCALE GENOMIC DNA]</scope>
    <source>
        <strain evidence="7 8">DSM 43582</strain>
    </source>
</reference>
<dbReference type="InterPro" id="IPR015424">
    <property type="entry name" value="PyrdxlP-dep_Trfase"/>
</dbReference>
<dbReference type="RefSeq" id="WP_051160990.1">
    <property type="nucleotide sequence ID" value="NZ_JACHIT010000001.1"/>
</dbReference>